<dbReference type="Pfam" id="PF02518">
    <property type="entry name" value="HATPase_c"/>
    <property type="match status" value="1"/>
</dbReference>
<gene>
    <name evidence="10" type="ORF">HUE57_08945</name>
</gene>
<dbReference type="SUPFAM" id="SSF55781">
    <property type="entry name" value="GAF domain-like"/>
    <property type="match status" value="1"/>
</dbReference>
<dbReference type="InterPro" id="IPR036890">
    <property type="entry name" value="HATPase_C_sf"/>
</dbReference>
<evidence type="ECO:0000256" key="6">
    <source>
        <dbReference type="ARBA" id="ARBA00022777"/>
    </source>
</evidence>
<dbReference type="Gene3D" id="3.30.450.40">
    <property type="match status" value="1"/>
</dbReference>
<dbReference type="GO" id="GO:0000155">
    <property type="term" value="F:phosphorelay sensor kinase activity"/>
    <property type="evidence" value="ECO:0007669"/>
    <property type="project" value="InterPro"/>
</dbReference>
<organism evidence="10 11">
    <name type="scientific">Candidatus Reidiella endopervernicosa</name>
    <dbReference type="NCBI Taxonomy" id="2738883"/>
    <lineage>
        <taxon>Bacteria</taxon>
        <taxon>Pseudomonadati</taxon>
        <taxon>Pseudomonadota</taxon>
        <taxon>Gammaproteobacteria</taxon>
        <taxon>Candidatus Reidiella</taxon>
    </lineage>
</organism>
<comment type="catalytic activity">
    <reaction evidence="1">
        <text>ATP + protein L-histidine = ADP + protein N-phospho-L-histidine.</text>
        <dbReference type="EC" id="2.7.13.3"/>
    </reaction>
</comment>
<dbReference type="Pfam" id="PF01590">
    <property type="entry name" value="GAF"/>
    <property type="match status" value="1"/>
</dbReference>
<keyword evidence="4" id="KW-0808">Transferase</keyword>
<proteinExistence type="predicted"/>
<dbReference type="Gene3D" id="1.20.5.1930">
    <property type="match status" value="1"/>
</dbReference>
<dbReference type="InterPro" id="IPR011712">
    <property type="entry name" value="Sig_transdc_His_kin_sub3_dim/P"/>
</dbReference>
<dbReference type="Proteomes" id="UP000509658">
    <property type="component" value="Chromosome"/>
</dbReference>
<protein>
    <recommendedName>
        <fullName evidence="2">histidine kinase</fullName>
        <ecNumber evidence="2">2.7.13.3</ecNumber>
    </recommendedName>
</protein>
<keyword evidence="6" id="KW-0418">Kinase</keyword>
<dbReference type="Pfam" id="PF07730">
    <property type="entry name" value="HisKA_3"/>
    <property type="match status" value="1"/>
</dbReference>
<dbReference type="InterPro" id="IPR003018">
    <property type="entry name" value="GAF"/>
</dbReference>
<dbReference type="SMART" id="SM00387">
    <property type="entry name" value="HATPase_c"/>
    <property type="match status" value="1"/>
</dbReference>
<dbReference type="InterPro" id="IPR003594">
    <property type="entry name" value="HATPase_dom"/>
</dbReference>
<keyword evidence="7" id="KW-0067">ATP-binding</keyword>
<evidence type="ECO:0000259" key="9">
    <source>
        <dbReference type="PROSITE" id="PS50109"/>
    </source>
</evidence>
<evidence type="ECO:0000256" key="5">
    <source>
        <dbReference type="ARBA" id="ARBA00022741"/>
    </source>
</evidence>
<dbReference type="CDD" id="cd16917">
    <property type="entry name" value="HATPase_UhpB-NarQ-NarX-like"/>
    <property type="match status" value="1"/>
</dbReference>
<dbReference type="EC" id="2.7.13.3" evidence="2"/>
<evidence type="ECO:0000256" key="8">
    <source>
        <dbReference type="ARBA" id="ARBA00023012"/>
    </source>
</evidence>
<dbReference type="GO" id="GO:0016020">
    <property type="term" value="C:membrane"/>
    <property type="evidence" value="ECO:0007669"/>
    <property type="project" value="InterPro"/>
</dbReference>
<dbReference type="GO" id="GO:0005524">
    <property type="term" value="F:ATP binding"/>
    <property type="evidence" value="ECO:0007669"/>
    <property type="project" value="UniProtKB-KW"/>
</dbReference>
<dbReference type="PANTHER" id="PTHR24421:SF10">
    <property type="entry name" value="NITRATE_NITRITE SENSOR PROTEIN NARQ"/>
    <property type="match status" value="1"/>
</dbReference>
<dbReference type="AlphaFoldDB" id="A0A6N0HVF9"/>
<keyword evidence="5" id="KW-0547">Nucleotide-binding</keyword>
<name>A0A6N0HVF9_9GAMM</name>
<evidence type="ECO:0000256" key="2">
    <source>
        <dbReference type="ARBA" id="ARBA00012438"/>
    </source>
</evidence>
<dbReference type="GO" id="GO:0046983">
    <property type="term" value="F:protein dimerization activity"/>
    <property type="evidence" value="ECO:0007669"/>
    <property type="project" value="InterPro"/>
</dbReference>
<evidence type="ECO:0000256" key="1">
    <source>
        <dbReference type="ARBA" id="ARBA00000085"/>
    </source>
</evidence>
<evidence type="ECO:0000256" key="4">
    <source>
        <dbReference type="ARBA" id="ARBA00022679"/>
    </source>
</evidence>
<evidence type="ECO:0000313" key="11">
    <source>
        <dbReference type="Proteomes" id="UP000509658"/>
    </source>
</evidence>
<dbReference type="KEGG" id="rev:HUE57_08945"/>
<sequence length="344" mass="37931">MMGVSSGTICLADPEDVAKFEYGKRGAYKIATTRDPNSVDLGTCTPPNCGSCFGNCDTHFIELAKENPQSDNIISIPILDKGTQYGVLLFEIPKEKHVEEWEKRLLESIASHIAIAINIARSTNQDRRLSLLEERTVIARELHDSLAQSLSYMKIQVSRLDHEISNNSSGESQGKIVSELRQGLNSAYRELRELLTTFRLSIVDTDLAHALEDTTNEFSERGATSIMLNNQLGGCSLTANEEVNLLQIIREALSNVVQHANASHADVNLQHDTYGYVTVQINDNGVGINASGKRHHYGLAIMKERARSLGGKLRIIPRGSGGTRVELIFTPSHRATANQVSNYE</sequence>
<keyword evidence="3" id="KW-0597">Phosphoprotein</keyword>
<reference evidence="10 11" key="1">
    <citation type="submission" date="2020-05" db="EMBL/GenBank/DDBJ databases">
        <title>Horizontal transmission and recombination maintain forever young bacterial symbiont genomes.</title>
        <authorList>
            <person name="Russell S.L."/>
            <person name="Pepper-Tunick E."/>
            <person name="Svedberg J."/>
            <person name="Byrne A."/>
            <person name="Ruelas Castillo J."/>
            <person name="Vollmers C."/>
            <person name="Beinart R.A."/>
            <person name="Corbett-Detig R."/>
        </authorList>
    </citation>
    <scope>NUCLEOTIDE SEQUENCE [LARGE SCALE GENOMIC DNA]</scope>
    <source>
        <strain evidence="10">Santa_Monica_outfall</strain>
    </source>
</reference>
<feature type="domain" description="Histidine kinase" evidence="9">
    <location>
        <begin position="137"/>
        <end position="333"/>
    </location>
</feature>
<dbReference type="SUPFAM" id="SSF55874">
    <property type="entry name" value="ATPase domain of HSP90 chaperone/DNA topoisomerase II/histidine kinase"/>
    <property type="match status" value="1"/>
</dbReference>
<dbReference type="InterPro" id="IPR029016">
    <property type="entry name" value="GAF-like_dom_sf"/>
</dbReference>
<evidence type="ECO:0000313" key="10">
    <source>
        <dbReference type="EMBL" id="QKQ26392.1"/>
    </source>
</evidence>
<evidence type="ECO:0000256" key="3">
    <source>
        <dbReference type="ARBA" id="ARBA00022553"/>
    </source>
</evidence>
<accession>A0A6N0HVF9</accession>
<keyword evidence="8" id="KW-0902">Two-component regulatory system</keyword>
<dbReference type="PROSITE" id="PS50109">
    <property type="entry name" value="HIS_KIN"/>
    <property type="match status" value="1"/>
</dbReference>
<keyword evidence="11" id="KW-1185">Reference proteome</keyword>
<dbReference type="InterPro" id="IPR050482">
    <property type="entry name" value="Sensor_HK_TwoCompSys"/>
</dbReference>
<dbReference type="EMBL" id="CP054491">
    <property type="protein sequence ID" value="QKQ26392.1"/>
    <property type="molecule type" value="Genomic_DNA"/>
</dbReference>
<dbReference type="Gene3D" id="3.30.565.10">
    <property type="entry name" value="Histidine kinase-like ATPase, C-terminal domain"/>
    <property type="match status" value="1"/>
</dbReference>
<evidence type="ECO:0000256" key="7">
    <source>
        <dbReference type="ARBA" id="ARBA00022840"/>
    </source>
</evidence>
<dbReference type="PANTHER" id="PTHR24421">
    <property type="entry name" value="NITRATE/NITRITE SENSOR PROTEIN NARX-RELATED"/>
    <property type="match status" value="1"/>
</dbReference>
<dbReference type="InterPro" id="IPR005467">
    <property type="entry name" value="His_kinase_dom"/>
</dbReference>